<keyword evidence="2" id="KW-1185">Reference proteome</keyword>
<protein>
    <submittedName>
        <fullName evidence="1">Uncharacterized protein</fullName>
    </submittedName>
</protein>
<evidence type="ECO:0000313" key="1">
    <source>
        <dbReference type="EnsemblMetazoa" id="CLYHEMP019726.1"/>
    </source>
</evidence>
<proteinExistence type="predicted"/>
<evidence type="ECO:0000313" key="2">
    <source>
        <dbReference type="Proteomes" id="UP000594262"/>
    </source>
</evidence>
<name>A0A7M5XAC8_9CNID</name>
<dbReference type="EnsemblMetazoa" id="CLYHEMT019726.1">
    <property type="protein sequence ID" value="CLYHEMP019726.1"/>
    <property type="gene ID" value="CLYHEMG019726"/>
</dbReference>
<accession>A0A7M5XAC8</accession>
<organism evidence="1 2">
    <name type="scientific">Clytia hemisphaerica</name>
    <dbReference type="NCBI Taxonomy" id="252671"/>
    <lineage>
        <taxon>Eukaryota</taxon>
        <taxon>Metazoa</taxon>
        <taxon>Cnidaria</taxon>
        <taxon>Hydrozoa</taxon>
        <taxon>Hydroidolina</taxon>
        <taxon>Leptothecata</taxon>
        <taxon>Obeliida</taxon>
        <taxon>Clytiidae</taxon>
        <taxon>Clytia</taxon>
    </lineage>
</organism>
<dbReference type="OrthoDB" id="6093948at2759"/>
<reference evidence="1" key="1">
    <citation type="submission" date="2021-01" db="UniProtKB">
        <authorList>
            <consortium name="EnsemblMetazoa"/>
        </authorList>
    </citation>
    <scope>IDENTIFICATION</scope>
</reference>
<sequence length="132" mass="14672">DAIFHPVNEKENHNQVETIQFPILTIATLDVNHRCAICNRNVIVKGKLGVCSICGKGRLGPKFFYAKVTLMKKDDVVISLDMPHDVVQSFIKLSNADVEDMDDIEDKLLGSGSDFIMEYNSGTNTVTSISRQ</sequence>
<dbReference type="Proteomes" id="UP000594262">
    <property type="component" value="Unplaced"/>
</dbReference>
<dbReference type="AlphaFoldDB" id="A0A7M5XAC8"/>